<feature type="domain" description="Thioredoxin" evidence="1">
    <location>
        <begin position="9"/>
        <end position="104"/>
    </location>
</feature>
<dbReference type="InterPro" id="IPR013766">
    <property type="entry name" value="Thioredoxin_domain"/>
</dbReference>
<reference evidence="2" key="1">
    <citation type="submission" date="2022-07" db="EMBL/GenBank/DDBJ databases">
        <title>Faecal culturing of patients with breast cancer.</title>
        <authorList>
            <person name="Teng N.M.Y."/>
            <person name="Kiu R."/>
            <person name="Evans R."/>
            <person name="Baker D.J."/>
            <person name="Zenner C."/>
            <person name="Robinson S.D."/>
            <person name="Hall L.J."/>
        </authorList>
    </citation>
    <scope>NUCLEOTIDE SEQUENCE</scope>
    <source>
        <strain evidence="2">LH1062</strain>
    </source>
</reference>
<name>A0ABY5IAA8_9FIRM</name>
<dbReference type="EMBL" id="CP101620">
    <property type="protein sequence ID" value="UTY40875.1"/>
    <property type="molecule type" value="Genomic_DNA"/>
</dbReference>
<dbReference type="CDD" id="cd02947">
    <property type="entry name" value="TRX_family"/>
    <property type="match status" value="1"/>
</dbReference>
<accession>A0ABY5IAA8</accession>
<gene>
    <name evidence="2" type="ORF">NMU03_14105</name>
</gene>
<dbReference type="InterPro" id="IPR036249">
    <property type="entry name" value="Thioredoxin-like_sf"/>
</dbReference>
<protein>
    <submittedName>
        <fullName evidence="2">Thioredoxin family protein</fullName>
    </submittedName>
</protein>
<organism evidence="2 3">
    <name type="scientific">Allocoprobacillus halotolerans</name>
    <dbReference type="NCBI Taxonomy" id="2944914"/>
    <lineage>
        <taxon>Bacteria</taxon>
        <taxon>Bacillati</taxon>
        <taxon>Bacillota</taxon>
        <taxon>Erysipelotrichia</taxon>
        <taxon>Erysipelotrichales</taxon>
        <taxon>Erysipelotrichaceae</taxon>
        <taxon>Allocoprobacillus</taxon>
    </lineage>
</organism>
<dbReference type="InterPro" id="IPR050620">
    <property type="entry name" value="Thioredoxin_H-type-like"/>
</dbReference>
<evidence type="ECO:0000313" key="3">
    <source>
        <dbReference type="Proteomes" id="UP001060112"/>
    </source>
</evidence>
<dbReference type="SUPFAM" id="SSF52833">
    <property type="entry name" value="Thioredoxin-like"/>
    <property type="match status" value="1"/>
</dbReference>
<dbReference type="Gene3D" id="3.40.30.10">
    <property type="entry name" value="Glutaredoxin"/>
    <property type="match status" value="1"/>
</dbReference>
<dbReference type="PANTHER" id="PTHR10438:SF468">
    <property type="entry name" value="THIOREDOXIN-1-RELATED"/>
    <property type="match status" value="1"/>
</dbReference>
<dbReference type="Pfam" id="PF00085">
    <property type="entry name" value="Thioredoxin"/>
    <property type="match status" value="1"/>
</dbReference>
<evidence type="ECO:0000313" key="2">
    <source>
        <dbReference type="EMBL" id="UTY40875.1"/>
    </source>
</evidence>
<evidence type="ECO:0000259" key="1">
    <source>
        <dbReference type="Pfam" id="PF00085"/>
    </source>
</evidence>
<keyword evidence="3" id="KW-1185">Reference proteome</keyword>
<sequence length="107" mass="12521">MDNLVKISDLESFEQAIQGNNAMFVFSTTWCPDCHFLKTFIDDLVAQNPNWTFYYIDRDEMVDLCIDLDIMGIPSFVAYRHGQEVGRYVDKLRKTQQQIQAFIDQIS</sequence>
<dbReference type="PANTHER" id="PTHR10438">
    <property type="entry name" value="THIOREDOXIN"/>
    <property type="match status" value="1"/>
</dbReference>
<proteinExistence type="predicted"/>
<dbReference type="Proteomes" id="UP001060112">
    <property type="component" value="Chromosome"/>
</dbReference>
<dbReference type="RefSeq" id="WP_290142357.1">
    <property type="nucleotide sequence ID" value="NZ_CP101620.1"/>
</dbReference>